<dbReference type="Proteomes" id="UP000244803">
    <property type="component" value="Chromosome 2"/>
</dbReference>
<dbReference type="SMART" id="SM00320">
    <property type="entry name" value="WD40"/>
    <property type="match status" value="5"/>
</dbReference>
<evidence type="ECO:0000256" key="2">
    <source>
        <dbReference type="ARBA" id="ARBA00022574"/>
    </source>
</evidence>
<name>A0A976QRM9_THEOR</name>
<proteinExistence type="inferred from homology"/>
<organism evidence="5 6">
    <name type="scientific">Theileria orientalis</name>
    <dbReference type="NCBI Taxonomy" id="68886"/>
    <lineage>
        <taxon>Eukaryota</taxon>
        <taxon>Sar</taxon>
        <taxon>Alveolata</taxon>
        <taxon>Apicomplexa</taxon>
        <taxon>Aconoidasida</taxon>
        <taxon>Piroplasmida</taxon>
        <taxon>Theileriidae</taxon>
        <taxon>Theileria</taxon>
    </lineage>
</organism>
<comment type="similarity">
    <text evidence="1">Belongs to the WD repeat WDR55 family.</text>
</comment>
<evidence type="ECO:0000256" key="3">
    <source>
        <dbReference type="ARBA" id="ARBA00022737"/>
    </source>
</evidence>
<dbReference type="PROSITE" id="PS50294">
    <property type="entry name" value="WD_REPEATS_REGION"/>
    <property type="match status" value="1"/>
</dbReference>
<evidence type="ECO:0000313" key="6">
    <source>
        <dbReference type="Proteomes" id="UP000244803"/>
    </source>
</evidence>
<dbReference type="Pfam" id="PF24796">
    <property type="entry name" value="WDR55"/>
    <property type="match status" value="1"/>
</dbReference>
<dbReference type="InterPro" id="IPR036322">
    <property type="entry name" value="WD40_repeat_dom_sf"/>
</dbReference>
<keyword evidence="2 4" id="KW-0853">WD repeat</keyword>
<reference evidence="5" key="1">
    <citation type="submission" date="2022-07" db="EMBL/GenBank/DDBJ databases">
        <title>Evaluation of T. orientalis genome assembly methods using nanopore sequencing and analysis of variation between genomes.</title>
        <authorList>
            <person name="Yam J."/>
            <person name="Micallef M.L."/>
            <person name="Liu M."/>
            <person name="Djordjevic S.P."/>
            <person name="Bogema D.R."/>
            <person name="Jenkins C."/>
        </authorList>
    </citation>
    <scope>NUCLEOTIDE SEQUENCE</scope>
    <source>
        <strain evidence="5">Fish Creek</strain>
    </source>
</reference>
<evidence type="ECO:0000313" key="5">
    <source>
        <dbReference type="EMBL" id="UKJ90648.2"/>
    </source>
</evidence>
<dbReference type="Gene3D" id="2.130.10.10">
    <property type="entry name" value="YVTN repeat-like/Quinoprotein amine dehydrogenase"/>
    <property type="match status" value="1"/>
</dbReference>
<evidence type="ECO:0000256" key="1">
    <source>
        <dbReference type="ARBA" id="ARBA00007625"/>
    </source>
</evidence>
<dbReference type="InterPro" id="IPR001680">
    <property type="entry name" value="WD40_rpt"/>
</dbReference>
<dbReference type="InterPro" id="IPR015943">
    <property type="entry name" value="WD40/YVTN_repeat-like_dom_sf"/>
</dbReference>
<dbReference type="EMBL" id="CP056068">
    <property type="protein sequence ID" value="UKJ90648.2"/>
    <property type="molecule type" value="Genomic_DNA"/>
</dbReference>
<dbReference type="OrthoDB" id="2288928at2759"/>
<gene>
    <name evidence="5" type="ORF">MACJ_001582</name>
</gene>
<feature type="repeat" description="WD" evidence="4">
    <location>
        <begin position="94"/>
        <end position="125"/>
    </location>
</feature>
<protein>
    <submittedName>
        <fullName evidence="5">Uncharacterized protein</fullName>
    </submittedName>
</protein>
<dbReference type="InterPro" id="IPR050505">
    <property type="entry name" value="WDR55/POC1"/>
</dbReference>
<dbReference type="AlphaFoldDB" id="A0A976QRM9"/>
<sequence>MTQCYYKSDYYVNCLDFHPEGNLLTCGSINGDIEIFKFDEFKNELLKEWSNSSTHSNSVRISTFSSNGSEIMSASADKTVALTDVDLNKVKWVGKGHKDPVNSACYIDDNLIITGDDEGEIRVWDNRVKSKAVSVIKEFEDCITDLLIKGNEFLVTCGDQIGCFDAKKYKMKAISDNTEQEFLTMSLVKDGKKVLCGTATGSISLFSYGYWGDLNDIIPVNKETVNKIVKLNEDVVCTCGDDGEVYVIEVLPNRVIGKLKEFKQSNDVKSTDSIAINNNKTLLAFLLNFEYIYLTDTTEVEKLVGNEETNFFDEI</sequence>
<dbReference type="PROSITE" id="PS50082">
    <property type="entry name" value="WD_REPEATS_2"/>
    <property type="match status" value="1"/>
</dbReference>
<accession>A0A976QRM9</accession>
<dbReference type="SUPFAM" id="SSF50978">
    <property type="entry name" value="WD40 repeat-like"/>
    <property type="match status" value="1"/>
</dbReference>
<dbReference type="PANTHER" id="PTHR44019:SF20">
    <property type="entry name" value="WD REPEAT-CONTAINING PROTEIN 55"/>
    <property type="match status" value="1"/>
</dbReference>
<keyword evidence="3" id="KW-0677">Repeat</keyword>
<dbReference type="PANTHER" id="PTHR44019">
    <property type="entry name" value="WD REPEAT-CONTAINING PROTEIN 55"/>
    <property type="match status" value="1"/>
</dbReference>
<evidence type="ECO:0000256" key="4">
    <source>
        <dbReference type="PROSITE-ProRule" id="PRU00221"/>
    </source>
</evidence>